<dbReference type="AlphaFoldDB" id="A0A7D5UU62"/>
<dbReference type="GeneID" id="90967657"/>
<evidence type="ECO:0000313" key="3">
    <source>
        <dbReference type="Proteomes" id="UP000510686"/>
    </source>
</evidence>
<sequence>MERKSYVTITITITITIVTSPTDVLKEKSKIQLRRQNGRQREMNP</sequence>
<dbReference type="KEGG" id="mbrn:90967657"/>
<accession>A0A7D5UU62</accession>
<dbReference type="Proteomes" id="UP000510686">
    <property type="component" value="Chromosome 2"/>
</dbReference>
<dbReference type="RefSeq" id="XP_065986178.1">
    <property type="nucleotide sequence ID" value="XM_066130249.1"/>
</dbReference>
<evidence type="ECO:0000313" key="2">
    <source>
        <dbReference type="EMBL" id="QLI66539.1"/>
    </source>
</evidence>
<gene>
    <name evidence="2" type="ORF">G6M90_00g039260</name>
</gene>
<proteinExistence type="predicted"/>
<organism evidence="2 3">
    <name type="scientific">Metarhizium brunneum</name>
    <dbReference type="NCBI Taxonomy" id="500148"/>
    <lineage>
        <taxon>Eukaryota</taxon>
        <taxon>Fungi</taxon>
        <taxon>Dikarya</taxon>
        <taxon>Ascomycota</taxon>
        <taxon>Pezizomycotina</taxon>
        <taxon>Sordariomycetes</taxon>
        <taxon>Hypocreomycetidae</taxon>
        <taxon>Hypocreales</taxon>
        <taxon>Clavicipitaceae</taxon>
        <taxon>Metarhizium</taxon>
    </lineage>
</organism>
<evidence type="ECO:0000256" key="1">
    <source>
        <dbReference type="SAM" id="MobiDB-lite"/>
    </source>
</evidence>
<feature type="region of interest" description="Disordered" evidence="1">
    <location>
        <begin position="26"/>
        <end position="45"/>
    </location>
</feature>
<name>A0A7D5UU62_9HYPO</name>
<keyword evidence="3" id="KW-1185">Reference proteome</keyword>
<protein>
    <submittedName>
        <fullName evidence="2">Uncharacterized protein</fullName>
    </submittedName>
</protein>
<reference evidence="2 3" key="1">
    <citation type="submission" date="2020-07" db="EMBL/GenBank/DDBJ databases">
        <title>Telomere length de novo assembly of all 7 chromosomes of the fungus, Metarhizium brunneum, using a novel assembly pipeline.</title>
        <authorList>
            <person name="Saud z."/>
            <person name="Kortsinoglou A."/>
            <person name="Kouvelis V.N."/>
            <person name="Butt T.M."/>
        </authorList>
    </citation>
    <scope>NUCLEOTIDE SEQUENCE [LARGE SCALE GENOMIC DNA]</scope>
    <source>
        <strain evidence="2 3">4556</strain>
    </source>
</reference>
<dbReference type="EMBL" id="CP058933">
    <property type="protein sequence ID" value="QLI66539.1"/>
    <property type="molecule type" value="Genomic_DNA"/>
</dbReference>